<keyword evidence="10" id="KW-0238">DNA-binding</keyword>
<keyword evidence="5 15" id="KW-0479">Metal-binding</keyword>
<evidence type="ECO:0000313" key="19">
    <source>
        <dbReference type="Proteomes" id="UP000632858"/>
    </source>
</evidence>
<dbReference type="PIRSF" id="PIRSF000977">
    <property type="entry name" value="Exodeoxyribonuclease_I"/>
    <property type="match status" value="1"/>
</dbReference>
<evidence type="ECO:0000256" key="14">
    <source>
        <dbReference type="PIRSR" id="PIRSR000977-1"/>
    </source>
</evidence>
<dbReference type="InterPro" id="IPR036397">
    <property type="entry name" value="RNaseH_sf"/>
</dbReference>
<dbReference type="InterPro" id="IPR012337">
    <property type="entry name" value="RNaseH-like_sf"/>
</dbReference>
<dbReference type="GO" id="GO:0006281">
    <property type="term" value="P:DNA repair"/>
    <property type="evidence" value="ECO:0007669"/>
    <property type="project" value="UniProtKB-KW"/>
</dbReference>
<keyword evidence="9 15" id="KW-0460">Magnesium</keyword>
<evidence type="ECO:0000256" key="3">
    <source>
        <dbReference type="ARBA" id="ARBA00019900"/>
    </source>
</evidence>
<evidence type="ECO:0000259" key="17">
    <source>
        <dbReference type="PROSITE" id="PS51785"/>
    </source>
</evidence>
<evidence type="ECO:0000259" key="16">
    <source>
        <dbReference type="PROSITE" id="PS51784"/>
    </source>
</evidence>
<dbReference type="RefSeq" id="WP_188446639.1">
    <property type="nucleotide sequence ID" value="NZ_BMFO01000001.1"/>
</dbReference>
<dbReference type="SUPFAM" id="SSF53098">
    <property type="entry name" value="Ribonuclease H-like"/>
    <property type="match status" value="1"/>
</dbReference>
<gene>
    <name evidence="18" type="primary">sbcB</name>
    <name evidence="18" type="ORF">GCM10010960_01150</name>
</gene>
<keyword evidence="8 13" id="KW-0269">Exonuclease</keyword>
<evidence type="ECO:0000256" key="15">
    <source>
        <dbReference type="PIRSR" id="PIRSR000977-2"/>
    </source>
</evidence>
<dbReference type="Gene3D" id="1.20.1280.70">
    <property type="entry name" value="Exonuclease ExoI, domain 3"/>
    <property type="match status" value="1"/>
</dbReference>
<dbReference type="InterPro" id="IPR034747">
    <property type="entry name" value="EXOI_SH3"/>
</dbReference>
<dbReference type="NCBIfam" id="NF008746">
    <property type="entry name" value="PRK11779.1"/>
    <property type="match status" value="1"/>
</dbReference>
<organism evidence="18 19">
    <name type="scientific">Arenimonas maotaiensis</name>
    <dbReference type="NCBI Taxonomy" id="1446479"/>
    <lineage>
        <taxon>Bacteria</taxon>
        <taxon>Pseudomonadati</taxon>
        <taxon>Pseudomonadota</taxon>
        <taxon>Gammaproteobacteria</taxon>
        <taxon>Lysobacterales</taxon>
        <taxon>Lysobacteraceae</taxon>
        <taxon>Arenimonas</taxon>
    </lineage>
</organism>
<dbReference type="GO" id="GO:0003677">
    <property type="term" value="F:DNA binding"/>
    <property type="evidence" value="ECO:0007669"/>
    <property type="project" value="UniProtKB-KW"/>
</dbReference>
<feature type="binding site" evidence="14">
    <location>
        <position position="159"/>
    </location>
    <ligand>
        <name>substrate</name>
    </ligand>
</feature>
<feature type="binding site" evidence="15">
    <location>
        <position position="180"/>
    </location>
    <ligand>
        <name>Mg(2+)</name>
        <dbReference type="ChEBI" id="CHEBI:18420"/>
        <label>2</label>
    </ligand>
</feature>
<comment type="caution">
    <text evidence="18">The sequence shown here is derived from an EMBL/GenBank/DDBJ whole genome shotgun (WGS) entry which is preliminary data.</text>
</comment>
<evidence type="ECO:0000256" key="12">
    <source>
        <dbReference type="ARBA" id="ARBA00046792"/>
    </source>
</evidence>
<evidence type="ECO:0000256" key="10">
    <source>
        <dbReference type="ARBA" id="ARBA00023125"/>
    </source>
</evidence>
<accession>A0A917FIM3</accession>
<reference evidence="18" key="1">
    <citation type="journal article" date="2014" name="Int. J. Syst. Evol. Microbiol.">
        <title>Complete genome sequence of Corynebacterium casei LMG S-19264T (=DSM 44701T), isolated from a smear-ripened cheese.</title>
        <authorList>
            <consortium name="US DOE Joint Genome Institute (JGI-PGF)"/>
            <person name="Walter F."/>
            <person name="Albersmeier A."/>
            <person name="Kalinowski J."/>
            <person name="Ruckert C."/>
        </authorList>
    </citation>
    <scope>NUCLEOTIDE SEQUENCE</scope>
    <source>
        <strain evidence="18">CGMCC 1.12726</strain>
    </source>
</reference>
<keyword evidence="7 13" id="KW-0378">Hydrolase</keyword>
<dbReference type="InterPro" id="IPR013620">
    <property type="entry name" value="Exonuc_1_SH3"/>
</dbReference>
<dbReference type="Pfam" id="PF26016">
    <property type="entry name" value="ExoI_C"/>
    <property type="match status" value="1"/>
</dbReference>
<feature type="binding site" evidence="15">
    <location>
        <position position="9"/>
    </location>
    <ligand>
        <name>Mg(2+)</name>
        <dbReference type="ChEBI" id="CHEBI:18420"/>
        <label>1</label>
    </ligand>
</feature>
<keyword evidence="4 13" id="KW-0540">Nuclease</keyword>
<dbReference type="EMBL" id="BMFO01000001">
    <property type="protein sequence ID" value="GGF82825.1"/>
    <property type="molecule type" value="Genomic_DNA"/>
</dbReference>
<evidence type="ECO:0000256" key="1">
    <source>
        <dbReference type="ARBA" id="ARBA00000563"/>
    </source>
</evidence>
<dbReference type="AlphaFoldDB" id="A0A917FIM3"/>
<evidence type="ECO:0000256" key="8">
    <source>
        <dbReference type="ARBA" id="ARBA00022839"/>
    </source>
</evidence>
<evidence type="ECO:0000256" key="4">
    <source>
        <dbReference type="ARBA" id="ARBA00022722"/>
    </source>
</evidence>
<dbReference type="FunFam" id="3.30.420.10:FF:000033">
    <property type="entry name" value="Exodeoxyribonuclease I"/>
    <property type="match status" value="1"/>
</dbReference>
<dbReference type="PROSITE" id="PS51785">
    <property type="entry name" value="EXOI_C"/>
    <property type="match status" value="1"/>
</dbReference>
<dbReference type="Proteomes" id="UP000632858">
    <property type="component" value="Unassembled WGS sequence"/>
</dbReference>
<feature type="binding site" evidence="14">
    <location>
        <position position="11"/>
    </location>
    <ligand>
        <name>substrate</name>
    </ligand>
</feature>
<dbReference type="InterPro" id="IPR058561">
    <property type="entry name" value="Exonuc_1_C"/>
</dbReference>
<dbReference type="InterPro" id="IPR038649">
    <property type="entry name" value="EXOI_SH3_sf"/>
</dbReference>
<dbReference type="Pfam" id="PF00929">
    <property type="entry name" value="RNase_T"/>
    <property type="match status" value="1"/>
</dbReference>
<dbReference type="Gene3D" id="3.30.420.10">
    <property type="entry name" value="Ribonuclease H-like superfamily/Ribonuclease H"/>
    <property type="match status" value="1"/>
</dbReference>
<proteinExistence type="predicted"/>
<evidence type="ECO:0000313" key="18">
    <source>
        <dbReference type="EMBL" id="GGF82825.1"/>
    </source>
</evidence>
<comment type="cofactor">
    <cofactor evidence="15">
        <name>Mg(2+)</name>
        <dbReference type="ChEBI" id="CHEBI:18420"/>
    </cofactor>
    <text evidence="15">Binds 2 Mg(2+) ions per monomer.</text>
</comment>
<keyword evidence="19" id="KW-1185">Reference proteome</keyword>
<feature type="binding site" evidence="15">
    <location>
        <position position="11"/>
    </location>
    <ligand>
        <name>Mg(2+)</name>
        <dbReference type="ChEBI" id="CHEBI:18420"/>
        <label>2</label>
    </ligand>
</feature>
<evidence type="ECO:0000256" key="11">
    <source>
        <dbReference type="ARBA" id="ARBA00023204"/>
    </source>
</evidence>
<evidence type="ECO:0000256" key="13">
    <source>
        <dbReference type="PIRNR" id="PIRNR000977"/>
    </source>
</evidence>
<dbReference type="PROSITE" id="PS51784">
    <property type="entry name" value="EXOI_SH3"/>
    <property type="match status" value="1"/>
</dbReference>
<dbReference type="GO" id="GO:0008310">
    <property type="term" value="F:single-stranded DNA 3'-5' DNA exonuclease activity"/>
    <property type="evidence" value="ECO:0007669"/>
    <property type="project" value="UniProtKB-EC"/>
</dbReference>
<name>A0A917FIM3_9GAMM</name>
<dbReference type="SMART" id="SM00479">
    <property type="entry name" value="EXOIII"/>
    <property type="match status" value="1"/>
</dbReference>
<protein>
    <recommendedName>
        <fullName evidence="3 13">Exodeoxyribonuclease I</fullName>
        <ecNumber evidence="2 13">3.1.11.1</ecNumber>
    </recommendedName>
</protein>
<keyword evidence="6 13" id="KW-0227">DNA damage</keyword>
<reference evidence="18" key="2">
    <citation type="submission" date="2020-09" db="EMBL/GenBank/DDBJ databases">
        <authorList>
            <person name="Sun Q."/>
            <person name="Zhou Y."/>
        </authorList>
    </citation>
    <scope>NUCLEOTIDE SEQUENCE</scope>
    <source>
        <strain evidence="18">CGMCC 1.12726</strain>
    </source>
</reference>
<sequence length="468" mass="52513">MTDTFLWFDLETFGRSPRESRIAQFAAIRTDAALQPVGEPISLFCRPADDFLPEPEAALITGLTPQAVSAAGLCEAEFMAVLHEQFSQPGTCALGYNTLRFDDEFIRFGLYRNFFDAYEREYAGGNSRWDLLDVMRMLYALQPGALQWPLREDGQPSFKLEHLAKANGCFEGEAHEALSDVRSLINLARKAKMAAPALWDYALSLRDKNRVAERLQPHRGRRVLHVSGQFPAAHACTGLMLPLMTHPLIKGRTLAVELRPEALMLIERGAEEIERNLFTKAALLPEGEARIGIKEIHHNRCPIVLEPEDAAALGLKPDLARLGIDLAQAREIQAQLQAAAEPVMAKLAAVFGKPREYADDDPDGALYAGFIDRADKLKFSKARSSQGQAPLVFHDARLTELYFRYKARNWPETLDAGEARQWQDFRRLRLTPERLAAYREECTRLLAEQPGQAPVLQALLDWAQRIAP</sequence>
<comment type="catalytic activity">
    <reaction evidence="1 13">
        <text>Exonucleolytic cleavage in the 3'- to 5'-direction to yield nucleoside 5'-phosphates.</text>
        <dbReference type="EC" id="3.1.11.1"/>
    </reaction>
</comment>
<evidence type="ECO:0000256" key="5">
    <source>
        <dbReference type="ARBA" id="ARBA00022723"/>
    </source>
</evidence>
<evidence type="ECO:0000256" key="7">
    <source>
        <dbReference type="ARBA" id="ARBA00022801"/>
    </source>
</evidence>
<keyword evidence="11 13" id="KW-0234">DNA repair</keyword>
<dbReference type="EC" id="3.1.11.1" evidence="2 13"/>
<dbReference type="Gene3D" id="3.30.1520.20">
    <property type="entry name" value="Exonuclease ExoI, domain 2"/>
    <property type="match status" value="1"/>
</dbReference>
<feature type="domain" description="ExoI C-terminal" evidence="17">
    <location>
        <begin position="358"/>
        <end position="468"/>
    </location>
</feature>
<dbReference type="InterPro" id="IPR013520">
    <property type="entry name" value="Ribonucl_H"/>
</dbReference>
<evidence type="ECO:0000256" key="6">
    <source>
        <dbReference type="ARBA" id="ARBA00022763"/>
    </source>
</evidence>
<evidence type="ECO:0000256" key="2">
    <source>
        <dbReference type="ARBA" id="ARBA00012108"/>
    </source>
</evidence>
<comment type="subunit">
    <text evidence="12">Monomer. Interacts with ssb (via C-terminus); this interaction stimulates the exonuclease activity by recruiting the enzyme to its substrate.</text>
</comment>
<feature type="domain" description="ExoI SH3-like" evidence="16">
    <location>
        <begin position="196"/>
        <end position="355"/>
    </location>
</feature>
<evidence type="ECO:0000256" key="9">
    <source>
        <dbReference type="ARBA" id="ARBA00022842"/>
    </source>
</evidence>
<dbReference type="InterPro" id="IPR023607">
    <property type="entry name" value="Exodeoxyribonuclease_I"/>
</dbReference>
<dbReference type="CDD" id="cd06138">
    <property type="entry name" value="ExoI_N"/>
    <property type="match status" value="1"/>
</dbReference>
<dbReference type="GO" id="GO:0046872">
    <property type="term" value="F:metal ion binding"/>
    <property type="evidence" value="ECO:0007669"/>
    <property type="project" value="UniProtKB-KW"/>
</dbReference>
<dbReference type="Pfam" id="PF08411">
    <property type="entry name" value="ExoI_SH3"/>
    <property type="match status" value="1"/>
</dbReference>